<evidence type="ECO:0000313" key="2">
    <source>
        <dbReference type="EMBL" id="QDT57517.1"/>
    </source>
</evidence>
<keyword evidence="1" id="KW-1277">Toxin-antitoxin system</keyword>
<dbReference type="InterPro" id="IPR035093">
    <property type="entry name" value="RelE/ParE_toxin_dom_sf"/>
</dbReference>
<dbReference type="Pfam" id="PF05016">
    <property type="entry name" value="ParE_toxin"/>
    <property type="match status" value="1"/>
</dbReference>
<dbReference type="AlphaFoldDB" id="A0A517SN11"/>
<reference evidence="2 3" key="1">
    <citation type="submission" date="2019-02" db="EMBL/GenBank/DDBJ databases">
        <title>Deep-cultivation of Planctomycetes and their phenomic and genomic characterization uncovers novel biology.</title>
        <authorList>
            <person name="Wiegand S."/>
            <person name="Jogler M."/>
            <person name="Boedeker C."/>
            <person name="Pinto D."/>
            <person name="Vollmers J."/>
            <person name="Rivas-Marin E."/>
            <person name="Kohn T."/>
            <person name="Peeters S.H."/>
            <person name="Heuer A."/>
            <person name="Rast P."/>
            <person name="Oberbeckmann S."/>
            <person name="Bunk B."/>
            <person name="Jeske O."/>
            <person name="Meyerdierks A."/>
            <person name="Storesund J.E."/>
            <person name="Kallscheuer N."/>
            <person name="Luecker S."/>
            <person name="Lage O.M."/>
            <person name="Pohl T."/>
            <person name="Merkel B.J."/>
            <person name="Hornburger P."/>
            <person name="Mueller R.-W."/>
            <person name="Bruemmer F."/>
            <person name="Labrenz M."/>
            <person name="Spormann A.M."/>
            <person name="Op den Camp H."/>
            <person name="Overmann J."/>
            <person name="Amann R."/>
            <person name="Jetten M.S.M."/>
            <person name="Mascher T."/>
            <person name="Medema M.H."/>
            <person name="Devos D.P."/>
            <person name="Kaster A.-K."/>
            <person name="Ovreas L."/>
            <person name="Rohde M."/>
            <person name="Galperin M.Y."/>
            <person name="Jogler C."/>
        </authorList>
    </citation>
    <scope>NUCLEOTIDE SEQUENCE [LARGE SCALE GENOMIC DNA]</scope>
    <source>
        <strain evidence="2 3">Pan44</strain>
    </source>
</reference>
<dbReference type="KEGG" id="ccos:Pan44_55860"/>
<protein>
    <submittedName>
        <fullName evidence="2">Plasmid stabilization system protein</fullName>
    </submittedName>
</protein>
<organism evidence="2 3">
    <name type="scientific">Caulifigura coniformis</name>
    <dbReference type="NCBI Taxonomy" id="2527983"/>
    <lineage>
        <taxon>Bacteria</taxon>
        <taxon>Pseudomonadati</taxon>
        <taxon>Planctomycetota</taxon>
        <taxon>Planctomycetia</taxon>
        <taxon>Planctomycetales</taxon>
        <taxon>Planctomycetaceae</taxon>
        <taxon>Caulifigura</taxon>
    </lineage>
</organism>
<keyword evidence="3" id="KW-1185">Reference proteome</keyword>
<evidence type="ECO:0000313" key="3">
    <source>
        <dbReference type="Proteomes" id="UP000315700"/>
    </source>
</evidence>
<sequence>MIRFHRHARTELNAAKSWYRFQSADAAFRLACDIDLALESVVSSPEACDLVDDDFRRIHLRKFPYHIIFKVTRPGDFLVLAVAHDRRRPDYWRRRVRA</sequence>
<dbReference type="EMBL" id="CP036271">
    <property type="protein sequence ID" value="QDT57517.1"/>
    <property type="molecule type" value="Genomic_DNA"/>
</dbReference>
<dbReference type="RefSeq" id="WP_145034862.1">
    <property type="nucleotide sequence ID" value="NZ_CP036271.1"/>
</dbReference>
<gene>
    <name evidence="2" type="ORF">Pan44_55860</name>
</gene>
<proteinExistence type="predicted"/>
<dbReference type="InParanoid" id="A0A517SN11"/>
<accession>A0A517SN11</accession>
<dbReference type="InterPro" id="IPR007712">
    <property type="entry name" value="RelE/ParE_toxin"/>
</dbReference>
<evidence type="ECO:0000256" key="1">
    <source>
        <dbReference type="ARBA" id="ARBA00022649"/>
    </source>
</evidence>
<dbReference type="OrthoDB" id="9809155at2"/>
<dbReference type="Gene3D" id="3.30.2310.20">
    <property type="entry name" value="RelE-like"/>
    <property type="match status" value="1"/>
</dbReference>
<dbReference type="Proteomes" id="UP000315700">
    <property type="component" value="Chromosome"/>
</dbReference>
<name>A0A517SN11_9PLAN</name>